<feature type="transmembrane region" description="Helical" evidence="8">
    <location>
        <begin position="76"/>
        <end position="100"/>
    </location>
</feature>
<evidence type="ECO:0000256" key="3">
    <source>
        <dbReference type="ARBA" id="ARBA00022475"/>
    </source>
</evidence>
<dbReference type="Pfam" id="PF02386">
    <property type="entry name" value="TrkH"/>
    <property type="match status" value="1"/>
</dbReference>
<feature type="transmembrane region" description="Helical" evidence="8">
    <location>
        <begin position="402"/>
        <end position="425"/>
    </location>
</feature>
<name>A0A1B1UL83_9BRAD</name>
<feature type="transmembrane region" description="Helical" evidence="8">
    <location>
        <begin position="12"/>
        <end position="31"/>
    </location>
</feature>
<proteinExistence type="predicted"/>
<dbReference type="RefSeq" id="WP_065730694.1">
    <property type="nucleotide sequence ID" value="NZ_CP016428.1"/>
</dbReference>
<evidence type="ECO:0000256" key="1">
    <source>
        <dbReference type="ARBA" id="ARBA00004651"/>
    </source>
</evidence>
<keyword evidence="3" id="KW-1003">Cell membrane</keyword>
<feature type="transmembrane region" description="Helical" evidence="8">
    <location>
        <begin position="349"/>
        <end position="369"/>
    </location>
</feature>
<dbReference type="KEGG" id="bic:LMTR13_28625"/>
<dbReference type="PROSITE" id="PS00141">
    <property type="entry name" value="ASP_PROTEASE"/>
    <property type="match status" value="1"/>
</dbReference>
<evidence type="ECO:0000313" key="9">
    <source>
        <dbReference type="EMBL" id="ANW03519.1"/>
    </source>
</evidence>
<keyword evidence="7 8" id="KW-0472">Membrane</keyword>
<dbReference type="AlphaFoldDB" id="A0A1B1UL83"/>
<evidence type="ECO:0000256" key="2">
    <source>
        <dbReference type="ARBA" id="ARBA00022448"/>
    </source>
</evidence>
<dbReference type="GO" id="GO:0005886">
    <property type="term" value="C:plasma membrane"/>
    <property type="evidence" value="ECO:0007669"/>
    <property type="project" value="UniProtKB-SubCell"/>
</dbReference>
<dbReference type="PANTHER" id="PTHR32024:SF1">
    <property type="entry name" value="KTR SYSTEM POTASSIUM UPTAKE PROTEIN B"/>
    <property type="match status" value="1"/>
</dbReference>
<evidence type="ECO:0000256" key="4">
    <source>
        <dbReference type="ARBA" id="ARBA00022692"/>
    </source>
</evidence>
<evidence type="ECO:0000256" key="6">
    <source>
        <dbReference type="ARBA" id="ARBA00023065"/>
    </source>
</evidence>
<sequence>MPLKRLIDRLPPPLVLCFLYIGLVVFGAVLLKLGAGFATTRPITWSDAVFTATSAITVTGLAVVDTGSDLTLFGQAIVACLIQIGGIGIITFSVLMLRALGMPIGFQHKIYLRDDLNRTSIHDVLVLAWQVLRISLLAEVLGAIVLAYVWIPEMGRWQGIWYAVFHSVSAFNNAGFGLHSASMTPWAGSWIVILTISLLFVIGGLGYGVIDDIAARRTWWALTLHSKLTLAGTAALLLWGTVAFAVLEWSNPDTLGSMTVGEKLLSSWFQGVTPRTAGFNSIDFAKVQDGTSLLTITLMIIGGGSTSAAGGIKVSSFLVMVLACVSFVRKESQVSAFGRGITLDDVTRVFSLIVLTGTLIVTATFFVLVTHDAQLLDVLFEVTSALGTVGLSRGLTAQLNEFGRVIIVLLMLAGKLGPLTLALLFMAPRVGRSRYATGKVYIG</sequence>
<dbReference type="GO" id="GO:0008324">
    <property type="term" value="F:monoatomic cation transmembrane transporter activity"/>
    <property type="evidence" value="ECO:0007669"/>
    <property type="project" value="InterPro"/>
</dbReference>
<dbReference type="GO" id="GO:0030001">
    <property type="term" value="P:metal ion transport"/>
    <property type="evidence" value="ECO:0007669"/>
    <property type="project" value="UniProtKB-ARBA"/>
</dbReference>
<feature type="transmembrane region" description="Helical" evidence="8">
    <location>
        <begin position="308"/>
        <end position="328"/>
    </location>
</feature>
<keyword evidence="5 8" id="KW-1133">Transmembrane helix</keyword>
<dbReference type="PANTHER" id="PTHR32024">
    <property type="entry name" value="TRK SYSTEM POTASSIUM UPTAKE PROTEIN TRKG-RELATED"/>
    <property type="match status" value="1"/>
</dbReference>
<dbReference type="STRING" id="1274631.LMTR13_28625"/>
<evidence type="ECO:0000256" key="5">
    <source>
        <dbReference type="ARBA" id="ARBA00022989"/>
    </source>
</evidence>
<keyword evidence="6" id="KW-0406">Ion transport</keyword>
<evidence type="ECO:0000256" key="7">
    <source>
        <dbReference type="ARBA" id="ARBA00023136"/>
    </source>
</evidence>
<gene>
    <name evidence="9" type="ORF">LMTR13_28625</name>
</gene>
<dbReference type="InterPro" id="IPR003445">
    <property type="entry name" value="Cat_transpt"/>
</dbReference>
<dbReference type="Proteomes" id="UP000092839">
    <property type="component" value="Chromosome"/>
</dbReference>
<dbReference type="GO" id="GO:0004190">
    <property type="term" value="F:aspartic-type endopeptidase activity"/>
    <property type="evidence" value="ECO:0007669"/>
    <property type="project" value="InterPro"/>
</dbReference>
<dbReference type="EMBL" id="CP016428">
    <property type="protein sequence ID" value="ANW03519.1"/>
    <property type="molecule type" value="Genomic_DNA"/>
</dbReference>
<dbReference type="InterPro" id="IPR001969">
    <property type="entry name" value="Aspartic_peptidase_AS"/>
</dbReference>
<feature type="transmembrane region" description="Helical" evidence="8">
    <location>
        <begin position="43"/>
        <end position="64"/>
    </location>
</feature>
<feature type="transmembrane region" description="Helical" evidence="8">
    <location>
        <begin position="121"/>
        <end position="151"/>
    </location>
</feature>
<reference evidence="9 10" key="1">
    <citation type="submission" date="2016-07" db="EMBL/GenBank/DDBJ databases">
        <title>Complete genome sequence of Bradyrhizobium icense LMTR 13T, a potential inoculant strain isolated from lima bean (Phaseolus lunatus) in Peru.</title>
        <authorList>
            <person name="Ormeno-Orrillo E."/>
            <person name="Duran D."/>
            <person name="Rogel M.A."/>
            <person name="Rey L."/>
            <person name="Imperial J."/>
            <person name="Ruiz-Argueso T."/>
            <person name="Martinez-Romero E."/>
        </authorList>
    </citation>
    <scope>NUCLEOTIDE SEQUENCE [LARGE SCALE GENOMIC DNA]</scope>
    <source>
        <strain evidence="9 10">LMTR 13</strain>
    </source>
</reference>
<comment type="subcellular location">
    <subcellularLocation>
        <location evidence="1">Cell membrane</location>
        <topology evidence="1">Multi-pass membrane protein</topology>
    </subcellularLocation>
</comment>
<evidence type="ECO:0000256" key="8">
    <source>
        <dbReference type="SAM" id="Phobius"/>
    </source>
</evidence>
<dbReference type="GO" id="GO:0006508">
    <property type="term" value="P:proteolysis"/>
    <property type="evidence" value="ECO:0007669"/>
    <property type="project" value="InterPro"/>
</dbReference>
<protein>
    <submittedName>
        <fullName evidence="9">Ktr system potassium transporter B</fullName>
    </submittedName>
</protein>
<organism evidence="9 10">
    <name type="scientific">Bradyrhizobium icense</name>
    <dbReference type="NCBI Taxonomy" id="1274631"/>
    <lineage>
        <taxon>Bacteria</taxon>
        <taxon>Pseudomonadati</taxon>
        <taxon>Pseudomonadota</taxon>
        <taxon>Alphaproteobacteria</taxon>
        <taxon>Hyphomicrobiales</taxon>
        <taxon>Nitrobacteraceae</taxon>
        <taxon>Bradyrhizobium</taxon>
    </lineage>
</organism>
<keyword evidence="10" id="KW-1185">Reference proteome</keyword>
<accession>A0A1B1UL83</accession>
<keyword evidence="2" id="KW-0813">Transport</keyword>
<feature type="transmembrane region" description="Helical" evidence="8">
    <location>
        <begin position="187"/>
        <end position="207"/>
    </location>
</feature>
<evidence type="ECO:0000313" key="10">
    <source>
        <dbReference type="Proteomes" id="UP000092839"/>
    </source>
</evidence>
<dbReference type="OrthoDB" id="9810952at2"/>
<feature type="transmembrane region" description="Helical" evidence="8">
    <location>
        <begin position="228"/>
        <end position="247"/>
    </location>
</feature>
<keyword evidence="4 8" id="KW-0812">Transmembrane</keyword>